<name>A0A3N4PPP9_9BACT</name>
<accession>A0A3N4PPP9</accession>
<dbReference type="Proteomes" id="UP000278351">
    <property type="component" value="Unassembled WGS sequence"/>
</dbReference>
<dbReference type="GO" id="GO:0004363">
    <property type="term" value="F:glutathione synthase activity"/>
    <property type="evidence" value="ECO:0007669"/>
    <property type="project" value="InterPro"/>
</dbReference>
<dbReference type="PANTHER" id="PTHR39217:SF1">
    <property type="entry name" value="GLUTATHIONE SYNTHETASE"/>
    <property type="match status" value="1"/>
</dbReference>
<dbReference type="Gene3D" id="3.30.470.20">
    <property type="entry name" value="ATP-grasp fold, B domain"/>
    <property type="match status" value="1"/>
</dbReference>
<sequence>MAKKIALVTYQVQEKYSAGVNDNEDTQLQAWLQDKGLAVEMVVWNNPAAEWTAFDAAILKSPWDYHEQPDAFYAWLRAMEQQGVRVLNSPDRVIWNSNKKYLVEIAGSGLPVIPTVLLPRGSRPDLAALYTQWNTDKIVVKPCVSAGAKNTLLLPQDEVTARQAEVYALIAEEDYLAQPYLPEVEQGEWSFLFFGGQFSHSLLKVPKDGDFRVQHYHGGTFRTAASTAAFEEKAAEYVRRFGADTLYARVDGLIRDDEFYLMELELIEPYLYLSTAPQGFENYYKALRHFLQ</sequence>
<evidence type="ECO:0000313" key="2">
    <source>
        <dbReference type="EMBL" id="RPE08669.1"/>
    </source>
</evidence>
<reference evidence="2 3" key="1">
    <citation type="submission" date="2018-11" db="EMBL/GenBank/DDBJ databases">
        <title>Chitinophaga lutea sp.nov., isolate from arsenic contaminated soil.</title>
        <authorList>
            <person name="Zong Y."/>
        </authorList>
    </citation>
    <scope>NUCLEOTIDE SEQUENCE [LARGE SCALE GENOMIC DNA]</scope>
    <source>
        <strain evidence="2 3">ZY74</strain>
    </source>
</reference>
<dbReference type="InterPro" id="IPR053191">
    <property type="entry name" value="DcsG_Biosynth_Enzyme"/>
</dbReference>
<evidence type="ECO:0000259" key="1">
    <source>
        <dbReference type="Pfam" id="PF02955"/>
    </source>
</evidence>
<dbReference type="RefSeq" id="WP_123847666.1">
    <property type="nucleotide sequence ID" value="NZ_RPDH01000002.1"/>
</dbReference>
<proteinExistence type="predicted"/>
<keyword evidence="3" id="KW-1185">Reference proteome</keyword>
<evidence type="ECO:0000313" key="3">
    <source>
        <dbReference type="Proteomes" id="UP000278351"/>
    </source>
</evidence>
<comment type="caution">
    <text evidence="2">The sequence shown here is derived from an EMBL/GenBank/DDBJ whole genome shotgun (WGS) entry which is preliminary data.</text>
</comment>
<dbReference type="OrthoDB" id="3373978at2"/>
<gene>
    <name evidence="2" type="ORF">EGT74_16655</name>
</gene>
<organism evidence="2 3">
    <name type="scientific">Chitinophaga lutea</name>
    <dbReference type="NCBI Taxonomy" id="2488634"/>
    <lineage>
        <taxon>Bacteria</taxon>
        <taxon>Pseudomonadati</taxon>
        <taxon>Bacteroidota</taxon>
        <taxon>Chitinophagia</taxon>
        <taxon>Chitinophagales</taxon>
        <taxon>Chitinophagaceae</taxon>
        <taxon>Chitinophaga</taxon>
    </lineage>
</organism>
<dbReference type="PANTHER" id="PTHR39217">
    <property type="match status" value="1"/>
</dbReference>
<dbReference type="EMBL" id="RPDH01000002">
    <property type="protein sequence ID" value="RPE08669.1"/>
    <property type="molecule type" value="Genomic_DNA"/>
</dbReference>
<dbReference type="InterPro" id="IPR004218">
    <property type="entry name" value="GSHS_ATP-bd"/>
</dbReference>
<dbReference type="GO" id="GO:0005524">
    <property type="term" value="F:ATP binding"/>
    <property type="evidence" value="ECO:0007669"/>
    <property type="project" value="InterPro"/>
</dbReference>
<dbReference type="SUPFAM" id="SSF56059">
    <property type="entry name" value="Glutathione synthetase ATP-binding domain-like"/>
    <property type="match status" value="1"/>
</dbReference>
<feature type="domain" description="Prokaryotic glutathione synthetase ATP-binding" evidence="1">
    <location>
        <begin position="134"/>
        <end position="225"/>
    </location>
</feature>
<protein>
    <recommendedName>
        <fullName evidence="1">Prokaryotic glutathione synthetase ATP-binding domain-containing protein</fullName>
    </recommendedName>
</protein>
<dbReference type="Pfam" id="PF02955">
    <property type="entry name" value="GSH-S_ATP"/>
    <property type="match status" value="1"/>
</dbReference>
<dbReference type="AlphaFoldDB" id="A0A3N4PPP9"/>